<proteinExistence type="predicted"/>
<reference evidence="2 3" key="1">
    <citation type="submission" date="2018-01" db="EMBL/GenBank/DDBJ databases">
        <title>Genome characterization of the sugarcane-associated fungus Trichoderma ghanense CCMA-1212 and their application in lignocelulose bioconversion.</title>
        <authorList>
            <person name="Steindorff A.S."/>
            <person name="Mendes T.D."/>
            <person name="Vilela E.S.D."/>
            <person name="Rodrigues D.S."/>
            <person name="Formighieri E.F."/>
            <person name="Melo I.S."/>
            <person name="Favaro L.C.L."/>
        </authorList>
    </citation>
    <scope>NUCLEOTIDE SEQUENCE [LARGE SCALE GENOMIC DNA]</scope>
    <source>
        <strain evidence="2 3">CCMA-1212</strain>
    </source>
</reference>
<feature type="signal peptide" evidence="1">
    <location>
        <begin position="1"/>
        <end position="19"/>
    </location>
</feature>
<dbReference type="Proteomes" id="UP001642720">
    <property type="component" value="Unassembled WGS sequence"/>
</dbReference>
<dbReference type="PANTHER" id="PTHR38643">
    <property type="entry name" value="PURINE NUCLEOSIDE PERMEASE C285.05-RELATED"/>
    <property type="match status" value="1"/>
</dbReference>
<sequence>MFLTLGLAMLLTATALTLAANAQPPSSRMISPKVMIVSMFEPEAQVWHDNFPQSGLGNLTSQAIAPPGLSMLFPWVFCTETGSVCQVTVGEGEINSAVSMTALVLSSSFNLTQTYFLLAGIAGVNPRYATIGSAAFARYAVQVALQYEIDSRSLPDDWLTGYIPYGRAQPFEYPCITYGTEVFELNVDLRDAAHAFAQRAQLLDEREPQRYRLLYSDMGSSYSTAVMPPSVVKCDSATSDVYYSGGRLAQAFENTTALWTNGTGVYCMSAQEDNATLEVLVRAAIQGLVDFSRVIAMRTGSNFDRPPPSRSDWEHLTHTDQNGFHIAIANLYAAGIEVVRGILDGWDCTYARGIAPSNYIGDIFGSLGGQPDFGFGSITGGRRLRPAAASAASSGGGRVSNWTWSGESLAGVEMARRRRFGVKGAMKM</sequence>
<evidence type="ECO:0000256" key="1">
    <source>
        <dbReference type="SAM" id="SignalP"/>
    </source>
</evidence>
<name>A0ABY2H533_9HYPO</name>
<dbReference type="RefSeq" id="XP_073558751.1">
    <property type="nucleotide sequence ID" value="XM_073702511.1"/>
</dbReference>
<dbReference type="Pfam" id="PF06516">
    <property type="entry name" value="NUP"/>
    <property type="match status" value="1"/>
</dbReference>
<gene>
    <name evidence="2" type="ORF">CCMA1212_005243</name>
</gene>
<feature type="chain" id="PRO_5046367417" evidence="1">
    <location>
        <begin position="20"/>
        <end position="428"/>
    </location>
</feature>
<dbReference type="EMBL" id="PPTA01000006">
    <property type="protein sequence ID" value="TFB02550.1"/>
    <property type="molecule type" value="Genomic_DNA"/>
</dbReference>
<dbReference type="InterPro" id="IPR009486">
    <property type="entry name" value="Pur_nuclsid_perm"/>
</dbReference>
<dbReference type="PIRSF" id="PIRSF013171">
    <property type="entry name" value="Pur_nuclsid_perm"/>
    <property type="match status" value="1"/>
</dbReference>
<protein>
    <submittedName>
        <fullName evidence="2">Purine nucleoside permease</fullName>
    </submittedName>
</protein>
<keyword evidence="3" id="KW-1185">Reference proteome</keyword>
<dbReference type="PANTHER" id="PTHR38643:SF1">
    <property type="entry name" value="PURINE NUCLEOSIDE PERMEASE C285.05-RELATED"/>
    <property type="match status" value="1"/>
</dbReference>
<evidence type="ECO:0000313" key="2">
    <source>
        <dbReference type="EMBL" id="TFB02550.1"/>
    </source>
</evidence>
<organism evidence="2 3">
    <name type="scientific">Trichoderma ghanense</name>
    <dbReference type="NCBI Taxonomy" id="65468"/>
    <lineage>
        <taxon>Eukaryota</taxon>
        <taxon>Fungi</taxon>
        <taxon>Dikarya</taxon>
        <taxon>Ascomycota</taxon>
        <taxon>Pezizomycotina</taxon>
        <taxon>Sordariomycetes</taxon>
        <taxon>Hypocreomycetidae</taxon>
        <taxon>Hypocreales</taxon>
        <taxon>Hypocreaceae</taxon>
        <taxon>Trichoderma</taxon>
    </lineage>
</organism>
<accession>A0ABY2H533</accession>
<evidence type="ECO:0000313" key="3">
    <source>
        <dbReference type="Proteomes" id="UP001642720"/>
    </source>
</evidence>
<comment type="caution">
    <text evidence="2">The sequence shown here is derived from an EMBL/GenBank/DDBJ whole genome shotgun (WGS) entry which is preliminary data.</text>
</comment>
<keyword evidence="1" id="KW-0732">Signal</keyword>
<dbReference type="GeneID" id="300576961"/>